<accession>A0A1S1Q549</accession>
<dbReference type="InterPro" id="IPR037401">
    <property type="entry name" value="SnoaL-like"/>
</dbReference>
<dbReference type="SUPFAM" id="SSF54427">
    <property type="entry name" value="NTF2-like"/>
    <property type="match status" value="1"/>
</dbReference>
<reference evidence="4" key="1">
    <citation type="submission" date="2016-07" db="EMBL/GenBank/DDBJ databases">
        <title>Sequence Frankia sp. strain CcI1.17.</title>
        <authorList>
            <person name="Ghodhbane-Gtari F."/>
            <person name="Swanson E."/>
            <person name="Gueddou A."/>
            <person name="Morris K."/>
            <person name="Hezbri K."/>
            <person name="Ktari A."/>
            <person name="Nouioui I."/>
            <person name="Abebe-Akele F."/>
            <person name="Simpson S."/>
            <person name="Thomas K."/>
            <person name="Gtari M."/>
            <person name="Tisa L.S."/>
            <person name="Hurst S."/>
        </authorList>
    </citation>
    <scope>NUCLEOTIDE SEQUENCE [LARGE SCALE GENOMIC DNA]</scope>
    <source>
        <strain evidence="4">Cc1.17</strain>
    </source>
</reference>
<gene>
    <name evidence="3" type="ORF">CC117_29975</name>
</gene>
<evidence type="ECO:0000313" key="4">
    <source>
        <dbReference type="Proteomes" id="UP000179627"/>
    </source>
</evidence>
<dbReference type="Proteomes" id="UP000179627">
    <property type="component" value="Unassembled WGS sequence"/>
</dbReference>
<dbReference type="RefSeq" id="WP_071091649.1">
    <property type="nucleotide sequence ID" value="NZ_MBLM01000172.1"/>
</dbReference>
<evidence type="ECO:0000259" key="2">
    <source>
        <dbReference type="Pfam" id="PF13577"/>
    </source>
</evidence>
<protein>
    <recommendedName>
        <fullName evidence="2">SnoaL-like domain-containing protein</fullName>
    </recommendedName>
</protein>
<keyword evidence="4" id="KW-1185">Reference proteome</keyword>
<organism evidence="3 4">
    <name type="scientific">Parafrankia colletiae</name>
    <dbReference type="NCBI Taxonomy" id="573497"/>
    <lineage>
        <taxon>Bacteria</taxon>
        <taxon>Bacillati</taxon>
        <taxon>Actinomycetota</taxon>
        <taxon>Actinomycetes</taxon>
        <taxon>Frankiales</taxon>
        <taxon>Frankiaceae</taxon>
        <taxon>Parafrankia</taxon>
    </lineage>
</organism>
<feature type="region of interest" description="Disordered" evidence="1">
    <location>
        <begin position="120"/>
        <end position="150"/>
    </location>
</feature>
<evidence type="ECO:0000313" key="3">
    <source>
        <dbReference type="EMBL" id="OHV28709.1"/>
    </source>
</evidence>
<dbReference type="Gene3D" id="3.10.450.50">
    <property type="match status" value="1"/>
</dbReference>
<dbReference type="AlphaFoldDB" id="A0A1S1Q549"/>
<proteinExistence type="predicted"/>
<evidence type="ECO:0000256" key="1">
    <source>
        <dbReference type="SAM" id="MobiDB-lite"/>
    </source>
</evidence>
<dbReference type="Pfam" id="PF13577">
    <property type="entry name" value="SnoaL_4"/>
    <property type="match status" value="1"/>
</dbReference>
<dbReference type="OrthoDB" id="4941530at2"/>
<feature type="domain" description="SnoaL-like" evidence="2">
    <location>
        <begin position="2"/>
        <end position="113"/>
    </location>
</feature>
<sequence>MDDAAELIHLCAVYALKMSQGDVHHIMEHVFTPDGSYSAFGDTYGLADWPRLVEAAPKGLFLTGAPVLDLDGDTGTGEVPLLFIDQTNHRMRMGWYSDTYRRTEAGWRLVTRKMTFLRRHGGADSGMPHDPTRPAPTTTGTSAPDAAGPD</sequence>
<dbReference type="EMBL" id="MBLM01000172">
    <property type="protein sequence ID" value="OHV28709.1"/>
    <property type="molecule type" value="Genomic_DNA"/>
</dbReference>
<dbReference type="InterPro" id="IPR032710">
    <property type="entry name" value="NTF2-like_dom_sf"/>
</dbReference>
<name>A0A1S1Q549_9ACTN</name>
<comment type="caution">
    <text evidence="3">The sequence shown here is derived from an EMBL/GenBank/DDBJ whole genome shotgun (WGS) entry which is preliminary data.</text>
</comment>